<proteinExistence type="predicted"/>
<evidence type="ECO:0000313" key="1">
    <source>
        <dbReference type="EMBL" id="PNU18695.1"/>
    </source>
</evidence>
<comment type="caution">
    <text evidence="1">The sequence shown here is derived from an EMBL/GenBank/DDBJ whole genome shotgun (WGS) entry which is preliminary data.</text>
</comment>
<name>A0A2K2H5U5_9BACT</name>
<dbReference type="AlphaFoldDB" id="A0A2K2H5U5"/>
<dbReference type="RefSeq" id="WP_158247301.1">
    <property type="nucleotide sequence ID" value="NZ_PPFX01000055.1"/>
</dbReference>
<reference evidence="1 2" key="1">
    <citation type="journal article" date="2018" name="Genome Announc.">
        <title>Genome Sequence of Geothermobacter sp. HR-1 Iron Reducer from the Loihi Seamount.</title>
        <authorList>
            <person name="Smith H."/>
            <person name="Abuyen K."/>
            <person name="Tremblay J."/>
            <person name="Savalia P."/>
            <person name="Perez-Rodriguez I."/>
            <person name="Emerson D."/>
            <person name="Tully B."/>
            <person name="Amend J."/>
        </authorList>
    </citation>
    <scope>NUCLEOTIDE SEQUENCE [LARGE SCALE GENOMIC DNA]</scope>
    <source>
        <strain evidence="1 2">HR-1</strain>
    </source>
</reference>
<organism evidence="1 2">
    <name type="scientific">Geothermobacter hydrogeniphilus</name>
    <dbReference type="NCBI Taxonomy" id="1969733"/>
    <lineage>
        <taxon>Bacteria</taxon>
        <taxon>Pseudomonadati</taxon>
        <taxon>Thermodesulfobacteriota</taxon>
        <taxon>Desulfuromonadia</taxon>
        <taxon>Desulfuromonadales</taxon>
        <taxon>Geothermobacteraceae</taxon>
        <taxon>Geothermobacter</taxon>
    </lineage>
</organism>
<dbReference type="Proteomes" id="UP000236340">
    <property type="component" value="Unassembled WGS sequence"/>
</dbReference>
<evidence type="ECO:0000313" key="2">
    <source>
        <dbReference type="Proteomes" id="UP000236340"/>
    </source>
</evidence>
<protein>
    <submittedName>
        <fullName evidence="1">Uncharacterized protein</fullName>
    </submittedName>
</protein>
<feature type="non-terminal residue" evidence="1">
    <location>
        <position position="1"/>
    </location>
</feature>
<accession>A0A2K2H5U5</accession>
<sequence>SQRTLTPSRGRGFLLHTKGEDPAAILANNPDKIAYAIGASSGESSAKAATAGKAAIGVANHGIACAAVKAGKAKAAVVKNWWWETNRKKFPGLALYKLPGISITRNPDNVLTASNAVPADIQKKIAAAARARKDAFGAPQMAPFDISRLDFPLELMAKGKIDPMTYSW</sequence>
<gene>
    <name evidence="1" type="ORF">C2E25_16250</name>
</gene>
<dbReference type="EMBL" id="PPFX01000055">
    <property type="protein sequence ID" value="PNU18695.1"/>
    <property type="molecule type" value="Genomic_DNA"/>
</dbReference>